<gene>
    <name evidence="1" type="ORF">CPELLU_LOCUS7245</name>
</gene>
<name>A0A9N9CNH8_9GLOM</name>
<dbReference type="OrthoDB" id="2437881at2759"/>
<organism evidence="1 2">
    <name type="scientific">Cetraspora pellucida</name>
    <dbReference type="NCBI Taxonomy" id="1433469"/>
    <lineage>
        <taxon>Eukaryota</taxon>
        <taxon>Fungi</taxon>
        <taxon>Fungi incertae sedis</taxon>
        <taxon>Mucoromycota</taxon>
        <taxon>Glomeromycotina</taxon>
        <taxon>Glomeromycetes</taxon>
        <taxon>Diversisporales</taxon>
        <taxon>Gigasporaceae</taxon>
        <taxon>Cetraspora</taxon>
    </lineage>
</organism>
<dbReference type="AlphaFoldDB" id="A0A9N9CNH8"/>
<dbReference type="Proteomes" id="UP000789759">
    <property type="component" value="Unassembled WGS sequence"/>
</dbReference>
<proteinExistence type="predicted"/>
<keyword evidence="2" id="KW-1185">Reference proteome</keyword>
<feature type="non-terminal residue" evidence="1">
    <location>
        <position position="1"/>
    </location>
</feature>
<evidence type="ECO:0000313" key="2">
    <source>
        <dbReference type="Proteomes" id="UP000789759"/>
    </source>
</evidence>
<dbReference type="EMBL" id="CAJVQA010004790">
    <property type="protein sequence ID" value="CAG8606534.1"/>
    <property type="molecule type" value="Genomic_DNA"/>
</dbReference>
<comment type="caution">
    <text evidence="1">The sequence shown here is derived from an EMBL/GenBank/DDBJ whole genome shotgun (WGS) entry which is preliminary data.</text>
</comment>
<evidence type="ECO:0000313" key="1">
    <source>
        <dbReference type="EMBL" id="CAG8606534.1"/>
    </source>
</evidence>
<sequence length="187" mass="21828">VLKKKSNKYNHFAICNACKEAKDYDYAYSNKFINTKRLVKTYLKNCIYFKNIKGEDEAKRILDDTDIEQKYKGPLDLYVIYELFKPEQSRFALFKFLSPKITLSTCKQLSEKILNKAITKFTSKIKETAKKDKSGQLPKSILQELELYCQKKSPFNTTLSRQFGNDIIGYWSYYATCANELGLVLEK</sequence>
<reference evidence="1" key="1">
    <citation type="submission" date="2021-06" db="EMBL/GenBank/DDBJ databases">
        <authorList>
            <person name="Kallberg Y."/>
            <person name="Tangrot J."/>
            <person name="Rosling A."/>
        </authorList>
    </citation>
    <scope>NUCLEOTIDE SEQUENCE</scope>
    <source>
        <strain evidence="1">FL966</strain>
    </source>
</reference>
<accession>A0A9N9CNH8</accession>
<protein>
    <submittedName>
        <fullName evidence="1">21826_t:CDS:1</fullName>
    </submittedName>
</protein>